<dbReference type="STRING" id="216142.LT40_18090"/>
<protein>
    <submittedName>
        <fullName evidence="1">Toluene tolerance protein</fullName>
    </submittedName>
</protein>
<dbReference type="AlphaFoldDB" id="A0A089YXN3"/>
<dbReference type="InterPro" id="IPR011009">
    <property type="entry name" value="Kinase-like_dom_sf"/>
</dbReference>
<evidence type="ECO:0000313" key="1">
    <source>
        <dbReference type="EMBL" id="AIS19202.1"/>
    </source>
</evidence>
<sequence length="200" mass="22874">MQCTRLPQAAFDTLIAGAKVLEADSHGAKVYLLADGNILKLFRRKRLFSSALLRPYSARFIANAQRLQQLGVPTLKVRQHYRLDKPGMTAVLYEPLPGRNLRQLMDTADFTWQQSLEPLIAMIRRLHRSGVYFRSLHLGNVIVTPEGELGLIDMADMSFTRGPLSKRLIKRNLEHFSRYLEREQLTACFPLAELNRALLK</sequence>
<dbReference type="Proteomes" id="UP000029499">
    <property type="component" value="Chromosome"/>
</dbReference>
<reference evidence="1 2" key="1">
    <citation type="journal article" date="2015" name="J. Biotechnol.">
        <title>Complete genome sequence of Pseudomonas rhizosphaerae IH5T (=DSM 16299T), a phosphate-solubilizing rhizobacterium for bacterial biofertilizer.</title>
        <authorList>
            <person name="Kwak Y."/>
            <person name="Jung B.K."/>
            <person name="Shin J.H."/>
        </authorList>
    </citation>
    <scope>NUCLEOTIDE SEQUENCE [LARGE SCALE GENOMIC DNA]</scope>
    <source>
        <strain evidence="1">DSM 16299</strain>
    </source>
</reference>
<dbReference type="SUPFAM" id="SSF56112">
    <property type="entry name" value="Protein kinase-like (PK-like)"/>
    <property type="match status" value="1"/>
</dbReference>
<dbReference type="Gene3D" id="1.10.510.10">
    <property type="entry name" value="Transferase(Phosphotransferase) domain 1"/>
    <property type="match status" value="1"/>
</dbReference>
<name>A0A089YXN3_9PSED</name>
<gene>
    <name evidence="1" type="ORF">LT40_18090</name>
</gene>
<keyword evidence="2" id="KW-1185">Reference proteome</keyword>
<dbReference type="OrthoDB" id="8534453at2"/>
<dbReference type="RefSeq" id="WP_043193808.1">
    <property type="nucleotide sequence ID" value="NZ_CP009533.1"/>
</dbReference>
<accession>A0A089YXN3</accession>
<organism evidence="1 2">
    <name type="scientific">Pseudomonas rhizosphaerae</name>
    <dbReference type="NCBI Taxonomy" id="216142"/>
    <lineage>
        <taxon>Bacteria</taxon>
        <taxon>Pseudomonadati</taxon>
        <taxon>Pseudomonadota</taxon>
        <taxon>Gammaproteobacteria</taxon>
        <taxon>Pseudomonadales</taxon>
        <taxon>Pseudomonadaceae</taxon>
        <taxon>Pseudomonas</taxon>
    </lineage>
</organism>
<proteinExistence type="predicted"/>
<dbReference type="eggNOG" id="COG0515">
    <property type="taxonomic scope" value="Bacteria"/>
</dbReference>
<dbReference type="HOGENOM" id="CLU_112033_0_0_6"/>
<dbReference type="EMBL" id="CP009533">
    <property type="protein sequence ID" value="AIS19202.1"/>
    <property type="molecule type" value="Genomic_DNA"/>
</dbReference>
<dbReference type="KEGG" id="prh:LT40_18090"/>
<dbReference type="Pfam" id="PF06293">
    <property type="entry name" value="Kdo"/>
    <property type="match status" value="1"/>
</dbReference>
<evidence type="ECO:0000313" key="2">
    <source>
        <dbReference type="Proteomes" id="UP000029499"/>
    </source>
</evidence>